<name>A0A2P2Q2E1_RHIMU</name>
<proteinExistence type="predicted"/>
<organism evidence="1">
    <name type="scientific">Rhizophora mucronata</name>
    <name type="common">Asiatic mangrove</name>
    <dbReference type="NCBI Taxonomy" id="61149"/>
    <lineage>
        <taxon>Eukaryota</taxon>
        <taxon>Viridiplantae</taxon>
        <taxon>Streptophyta</taxon>
        <taxon>Embryophyta</taxon>
        <taxon>Tracheophyta</taxon>
        <taxon>Spermatophyta</taxon>
        <taxon>Magnoliopsida</taxon>
        <taxon>eudicotyledons</taxon>
        <taxon>Gunneridae</taxon>
        <taxon>Pentapetalae</taxon>
        <taxon>rosids</taxon>
        <taxon>fabids</taxon>
        <taxon>Malpighiales</taxon>
        <taxon>Rhizophoraceae</taxon>
        <taxon>Rhizophora</taxon>
    </lineage>
</organism>
<dbReference type="AlphaFoldDB" id="A0A2P2Q2E1"/>
<sequence>MIPGTSIQSSLPGISGQEFASRTIRGCQRLCCIYCDYNF</sequence>
<dbReference type="EMBL" id="GGEC01080657">
    <property type="protein sequence ID" value="MBX61141.1"/>
    <property type="molecule type" value="Transcribed_RNA"/>
</dbReference>
<protein>
    <submittedName>
        <fullName evidence="1">Uncharacterized protein</fullName>
    </submittedName>
</protein>
<evidence type="ECO:0000313" key="1">
    <source>
        <dbReference type="EMBL" id="MBX61141.1"/>
    </source>
</evidence>
<reference evidence="1" key="1">
    <citation type="submission" date="2018-02" db="EMBL/GenBank/DDBJ databases">
        <title>Rhizophora mucronata_Transcriptome.</title>
        <authorList>
            <person name="Meera S.P."/>
            <person name="Sreeshan A."/>
            <person name="Augustine A."/>
        </authorList>
    </citation>
    <scope>NUCLEOTIDE SEQUENCE</scope>
    <source>
        <tissue evidence="1">Leaf</tissue>
    </source>
</reference>
<accession>A0A2P2Q2E1</accession>